<comment type="subunit">
    <text evidence="6 7">Heterodimer composed of a large subunit (PMDh-L) and a small subunit (PMDh-S).</text>
</comment>
<comment type="pathway">
    <text evidence="1 7">Isoprenoid biosynthesis; isopentenyl diphosphate biosynthesis via mevalonate pathway.</text>
</comment>
<evidence type="ECO:0000259" key="8">
    <source>
        <dbReference type="Pfam" id="PF01989"/>
    </source>
</evidence>
<comment type="catalytic activity">
    <reaction evidence="4">
        <text>(R)-5-phosphomevalonate = (2E)-3-methyl-5-phosphooxypent-2-enoate + H2O</text>
        <dbReference type="Rhea" id="RHEA:78975"/>
        <dbReference type="ChEBI" id="CHEBI:15377"/>
        <dbReference type="ChEBI" id="CHEBI:58146"/>
        <dbReference type="ChEBI" id="CHEBI:229665"/>
        <dbReference type="EC" id="4.2.1.182"/>
    </reaction>
    <physiologicalReaction direction="left-to-right" evidence="4">
        <dbReference type="Rhea" id="RHEA:78976"/>
    </physiologicalReaction>
</comment>
<evidence type="ECO:0000256" key="7">
    <source>
        <dbReference type="HAMAP-Rule" id="MF_00078"/>
    </source>
</evidence>
<evidence type="ECO:0000313" key="9">
    <source>
        <dbReference type="EMBL" id="QVV88003.1"/>
    </source>
</evidence>
<dbReference type="Proteomes" id="UP000680656">
    <property type="component" value="Chromosome"/>
</dbReference>
<protein>
    <recommendedName>
        <fullName evidence="7">Phosphomevalonate dehydratase small subunit</fullName>
        <shortName evidence="7">PMDh small subunit</shortName>
        <shortName evidence="7">PMDh-S</shortName>
        <ecNumber evidence="7">4.2.1.182</ecNumber>
    </recommendedName>
</protein>
<keyword evidence="3 7" id="KW-0456">Lyase</keyword>
<gene>
    <name evidence="9" type="ORF">KHC33_11740</name>
</gene>
<dbReference type="KEGG" id="mrtj:KHC33_11740"/>
<comment type="similarity">
    <text evidence="7">Belongs to the AcnX type II small subunit family.</text>
</comment>
<keyword evidence="2 7" id="KW-0414">Isoprene biosynthesis</keyword>
<feature type="domain" description="Phosphomevalonate dehydratase small subunit-like" evidence="8">
    <location>
        <begin position="24"/>
        <end position="103"/>
    </location>
</feature>
<dbReference type="GeneID" id="65565759"/>
<dbReference type="GO" id="GO:0019287">
    <property type="term" value="P:isopentenyl diphosphate biosynthetic process, mevalonate pathway"/>
    <property type="evidence" value="ECO:0007669"/>
    <property type="project" value="UniProtKB-UniRule"/>
</dbReference>
<dbReference type="AlphaFoldDB" id="A0A8E7EG76"/>
<keyword evidence="10" id="KW-1185">Reference proteome</keyword>
<evidence type="ECO:0000256" key="6">
    <source>
        <dbReference type="ARBA" id="ARBA00046520"/>
    </source>
</evidence>
<evidence type="ECO:0000313" key="10">
    <source>
        <dbReference type="Proteomes" id="UP000680656"/>
    </source>
</evidence>
<dbReference type="RefSeq" id="WP_214418820.1">
    <property type="nucleotide sequence ID" value="NZ_CP075546.1"/>
</dbReference>
<comment type="function">
    <text evidence="5 7">Component of a hydro-lyase that catalyzes the dehydration of mevalonate 5-phosphate (MVA5P) to form trans-anhydromevalonate 5-phosphate (tAHMP). Involved in the archaeal mevalonate (MVA) pathway, which provides fundamental precursors for isoprenoid biosynthesis, such as isopentenyl diphosphate (IPP) and dimethylallyl diphosphate (DMAPP).</text>
</comment>
<organism evidence="9 10">
    <name type="scientific">Methanospirillum purgamenti</name>
    <dbReference type="NCBI Taxonomy" id="2834276"/>
    <lineage>
        <taxon>Archaea</taxon>
        <taxon>Methanobacteriati</taxon>
        <taxon>Methanobacteriota</taxon>
        <taxon>Stenosarchaea group</taxon>
        <taxon>Methanomicrobia</taxon>
        <taxon>Methanomicrobiales</taxon>
        <taxon>Methanospirillaceae</taxon>
        <taxon>Methanospirillum</taxon>
    </lineage>
</organism>
<dbReference type="EMBL" id="CP075546">
    <property type="protein sequence ID" value="QVV88003.1"/>
    <property type="molecule type" value="Genomic_DNA"/>
</dbReference>
<evidence type="ECO:0000256" key="5">
    <source>
        <dbReference type="ARBA" id="ARBA00045299"/>
    </source>
</evidence>
<dbReference type="PIRSF" id="PIRSF004966">
    <property type="entry name" value="UCP004966"/>
    <property type="match status" value="1"/>
</dbReference>
<accession>A0A8E7EG76</accession>
<dbReference type="Pfam" id="PF01989">
    <property type="entry name" value="AcnX_swivel_put"/>
    <property type="match status" value="1"/>
</dbReference>
<evidence type="ECO:0000256" key="4">
    <source>
        <dbReference type="ARBA" id="ARBA00045120"/>
    </source>
</evidence>
<dbReference type="PANTHER" id="PTHR36577">
    <property type="entry name" value="DUF521 DOMAIN PROTEIN (AFU_ORTHOLOGUE AFUA_6G00490)"/>
    <property type="match status" value="1"/>
</dbReference>
<name>A0A8E7EG76_9EURY</name>
<dbReference type="GO" id="GO:0016836">
    <property type="term" value="F:hydro-lyase activity"/>
    <property type="evidence" value="ECO:0007669"/>
    <property type="project" value="UniProtKB-UniRule"/>
</dbReference>
<feature type="active site" description="Proton acceptor" evidence="7">
    <location>
        <position position="62"/>
    </location>
</feature>
<sequence length="132" mass="13561">MIIHGRGISRGIGKGPLLIGPDPISFLSGVDPETGIVIEPGHPLKGTDITGSVLAFEYGKGSTVGSYILYALSRNGHAPAAIINKEAETIIAVGAIMGKIPMIDRIGTPLIDLPTGKEAEVDGNTGTLTIFG</sequence>
<evidence type="ECO:0000256" key="1">
    <source>
        <dbReference type="ARBA" id="ARBA00005092"/>
    </source>
</evidence>
<dbReference type="EC" id="4.2.1.182" evidence="7"/>
<evidence type="ECO:0000256" key="3">
    <source>
        <dbReference type="ARBA" id="ARBA00023239"/>
    </source>
</evidence>
<reference evidence="9 10" key="1">
    <citation type="submission" date="2021-05" db="EMBL/GenBank/DDBJ databases">
        <title>A novel Methanospirillum isolate from a pyrite-forming mixed culture.</title>
        <authorList>
            <person name="Bunk B."/>
            <person name="Sproer C."/>
            <person name="Spring S."/>
            <person name="Pester M."/>
        </authorList>
    </citation>
    <scope>NUCLEOTIDE SEQUENCE [LARGE SCALE GENOMIC DNA]</scope>
    <source>
        <strain evidence="9 10">J.3.6.1-F.2.7.3</strain>
    </source>
</reference>
<dbReference type="InterPro" id="IPR002840">
    <property type="entry name" value="PMDh-S-like_dom"/>
</dbReference>
<dbReference type="InterPro" id="IPR020794">
    <property type="entry name" value="PMDh_S"/>
</dbReference>
<evidence type="ECO:0000256" key="2">
    <source>
        <dbReference type="ARBA" id="ARBA00023229"/>
    </source>
</evidence>
<dbReference type="Gene3D" id="3.50.30.10">
    <property type="entry name" value="Phosphohistidine domain"/>
    <property type="match status" value="1"/>
</dbReference>
<dbReference type="SUPFAM" id="SSF52016">
    <property type="entry name" value="LeuD/IlvD-like"/>
    <property type="match status" value="1"/>
</dbReference>
<dbReference type="PANTHER" id="PTHR36577:SF3">
    <property type="entry name" value="DUF521 DOMAIN PROTEIN (AFU_ORTHOLOGUE AFUA_6G00490)"/>
    <property type="match status" value="1"/>
</dbReference>
<dbReference type="HAMAP" id="MF_00078">
    <property type="entry name" value="PMDh_S"/>
    <property type="match status" value="1"/>
</dbReference>
<dbReference type="InterPro" id="IPR012016">
    <property type="entry name" value="PMDh-S-like"/>
</dbReference>
<dbReference type="CDD" id="cd01356">
    <property type="entry name" value="AcnX_swivel"/>
    <property type="match status" value="1"/>
</dbReference>
<proteinExistence type="inferred from homology"/>